<comment type="caution">
    <text evidence="9">The sequence shown here is derived from an EMBL/GenBank/DDBJ whole genome shotgun (WGS) entry which is preliminary data.</text>
</comment>
<dbReference type="Gene3D" id="3.10.20.30">
    <property type="match status" value="1"/>
</dbReference>
<feature type="domain" description="FAD-binding FR-type" evidence="8">
    <location>
        <begin position="4"/>
        <end position="106"/>
    </location>
</feature>
<evidence type="ECO:0000256" key="3">
    <source>
        <dbReference type="ARBA" id="ARBA00022723"/>
    </source>
</evidence>
<dbReference type="InterPro" id="IPR017927">
    <property type="entry name" value="FAD-bd_FR_type"/>
</dbReference>
<dbReference type="Pfam" id="PF00111">
    <property type="entry name" value="Fer2"/>
    <property type="match status" value="1"/>
</dbReference>
<gene>
    <name evidence="9" type="ORF">DN412_33850</name>
</gene>
<dbReference type="InterPro" id="IPR001041">
    <property type="entry name" value="2Fe-2S_ferredoxin-type"/>
</dbReference>
<evidence type="ECO:0000256" key="5">
    <source>
        <dbReference type="ARBA" id="ARBA00023004"/>
    </source>
</evidence>
<dbReference type="InterPro" id="IPR017938">
    <property type="entry name" value="Riboflavin_synthase-like_b-brl"/>
</dbReference>
<reference evidence="10" key="1">
    <citation type="submission" date="2018-06" db="EMBL/GenBank/DDBJ databases">
        <authorList>
            <person name="Feng T."/>
            <person name="Jeon C.O."/>
        </authorList>
    </citation>
    <scope>NUCLEOTIDE SEQUENCE [LARGE SCALE GENOMIC DNA]</scope>
    <source>
        <strain evidence="10">S23</strain>
    </source>
</reference>
<evidence type="ECO:0000256" key="6">
    <source>
        <dbReference type="ARBA" id="ARBA00023014"/>
    </source>
</evidence>
<evidence type="ECO:0000259" key="7">
    <source>
        <dbReference type="PROSITE" id="PS51085"/>
    </source>
</evidence>
<dbReference type="InterPro" id="IPR036010">
    <property type="entry name" value="2Fe-2S_ferredoxin-like_sf"/>
</dbReference>
<dbReference type="PANTHER" id="PTHR47354:SF1">
    <property type="entry name" value="CARNITINE MONOOXYGENASE REDUCTASE SUBUNIT"/>
    <property type="match status" value="1"/>
</dbReference>
<dbReference type="SUPFAM" id="SSF63380">
    <property type="entry name" value="Riboflavin synthase domain-like"/>
    <property type="match status" value="1"/>
</dbReference>
<organism evidence="9 10">
    <name type="scientific">Cupriavidus lacunae</name>
    <dbReference type="NCBI Taxonomy" id="2666307"/>
    <lineage>
        <taxon>Bacteria</taxon>
        <taxon>Pseudomonadati</taxon>
        <taxon>Pseudomonadota</taxon>
        <taxon>Betaproteobacteria</taxon>
        <taxon>Burkholderiales</taxon>
        <taxon>Burkholderiaceae</taxon>
        <taxon>Cupriavidus</taxon>
    </lineage>
</organism>
<dbReference type="InterPro" id="IPR012675">
    <property type="entry name" value="Beta-grasp_dom_sf"/>
</dbReference>
<keyword evidence="1" id="KW-0285">Flavoprotein</keyword>
<dbReference type="Pfam" id="PF00175">
    <property type="entry name" value="NAD_binding_1"/>
    <property type="match status" value="1"/>
</dbReference>
<evidence type="ECO:0000256" key="1">
    <source>
        <dbReference type="ARBA" id="ARBA00022630"/>
    </source>
</evidence>
<dbReference type="GO" id="GO:0051537">
    <property type="term" value="F:2 iron, 2 sulfur cluster binding"/>
    <property type="evidence" value="ECO:0007669"/>
    <property type="project" value="UniProtKB-KW"/>
</dbReference>
<evidence type="ECO:0000259" key="8">
    <source>
        <dbReference type="PROSITE" id="PS51384"/>
    </source>
</evidence>
<dbReference type="InterPro" id="IPR050415">
    <property type="entry name" value="MRET"/>
</dbReference>
<keyword evidence="6" id="KW-0411">Iron-sulfur</keyword>
<dbReference type="AlphaFoldDB" id="A0A370NKB1"/>
<dbReference type="GO" id="GO:0016491">
    <property type="term" value="F:oxidoreductase activity"/>
    <property type="evidence" value="ECO:0007669"/>
    <property type="project" value="UniProtKB-KW"/>
</dbReference>
<dbReference type="PROSITE" id="PS00197">
    <property type="entry name" value="2FE2S_FER_1"/>
    <property type="match status" value="1"/>
</dbReference>
<dbReference type="RefSeq" id="WP_115215578.1">
    <property type="nucleotide sequence ID" value="NZ_QKWJ01000075.1"/>
</dbReference>
<dbReference type="Gene3D" id="2.40.30.10">
    <property type="entry name" value="Translation factors"/>
    <property type="match status" value="1"/>
</dbReference>
<keyword evidence="2" id="KW-0001">2Fe-2S</keyword>
<proteinExistence type="predicted"/>
<dbReference type="PANTHER" id="PTHR47354">
    <property type="entry name" value="NADH OXIDOREDUCTASE HCR"/>
    <property type="match status" value="1"/>
</dbReference>
<dbReference type="Gene3D" id="3.40.50.80">
    <property type="entry name" value="Nucleotide-binding domain of ferredoxin-NADP reductase (FNR) module"/>
    <property type="match status" value="1"/>
</dbReference>
<dbReference type="Proteomes" id="UP000255165">
    <property type="component" value="Unassembled WGS sequence"/>
</dbReference>
<dbReference type="InterPro" id="IPR001433">
    <property type="entry name" value="OxRdtase_FAD/NAD-bd"/>
</dbReference>
<name>A0A370NKB1_9BURK</name>
<dbReference type="GO" id="GO:0046872">
    <property type="term" value="F:metal ion binding"/>
    <property type="evidence" value="ECO:0007669"/>
    <property type="project" value="UniProtKB-KW"/>
</dbReference>
<dbReference type="PROSITE" id="PS51085">
    <property type="entry name" value="2FE2S_FER_2"/>
    <property type="match status" value="1"/>
</dbReference>
<dbReference type="PRINTS" id="PR00409">
    <property type="entry name" value="PHDIOXRDTASE"/>
</dbReference>
<dbReference type="EMBL" id="QKWJ01000075">
    <property type="protein sequence ID" value="RDK06007.1"/>
    <property type="molecule type" value="Genomic_DNA"/>
</dbReference>
<feature type="domain" description="2Fe-2S ferredoxin-type" evidence="7">
    <location>
        <begin position="235"/>
        <end position="322"/>
    </location>
</feature>
<evidence type="ECO:0000256" key="4">
    <source>
        <dbReference type="ARBA" id="ARBA00023002"/>
    </source>
</evidence>
<evidence type="ECO:0000313" key="9">
    <source>
        <dbReference type="EMBL" id="RDK06007.1"/>
    </source>
</evidence>
<dbReference type="SUPFAM" id="SSF54292">
    <property type="entry name" value="2Fe-2S ferredoxin-like"/>
    <property type="match status" value="1"/>
</dbReference>
<keyword evidence="5" id="KW-0408">Iron</keyword>
<evidence type="ECO:0000313" key="10">
    <source>
        <dbReference type="Proteomes" id="UP000255165"/>
    </source>
</evidence>
<dbReference type="InterPro" id="IPR006058">
    <property type="entry name" value="2Fe2S_fd_BS"/>
</dbReference>
<keyword evidence="4" id="KW-0560">Oxidoreductase</keyword>
<sequence length="322" mass="34581">MSDASLIQVRVKAVTWLAQNVVSVTLEALDGSDLPGAEAGAHIDVKLNSKLSRSYSIVRCEGSPVRYEIAVAKDAASRGGSRYVHETLRVGDVVQISAPRNLFPITEEADLSVLIAGGIGITPLWSMVRQFDALGRAWVIHYAARDRCHAAYLVDIERFAAASAHGRIETYLDGDPGGRRMDVDAVIREVPAGAHVYCCGPQSMLAAFEAATAGLSAERVHLERFASVQPECAAREFTVALSRSGQSFEIPADRTILDVLLENGIDVPFGCMQGACGMCEVGVLDGTPQHLDTLFSEDDKASKRSMLICCSRSLTDVLTLDA</sequence>
<keyword evidence="10" id="KW-1185">Reference proteome</keyword>
<protein>
    <submittedName>
        <fullName evidence="9">Oxidoreductase</fullName>
    </submittedName>
</protein>
<dbReference type="InterPro" id="IPR039261">
    <property type="entry name" value="FNR_nucleotide-bd"/>
</dbReference>
<dbReference type="SUPFAM" id="SSF52343">
    <property type="entry name" value="Ferredoxin reductase-like, C-terminal NADP-linked domain"/>
    <property type="match status" value="1"/>
</dbReference>
<dbReference type="CDD" id="cd00207">
    <property type="entry name" value="fer2"/>
    <property type="match status" value="1"/>
</dbReference>
<keyword evidence="3" id="KW-0479">Metal-binding</keyword>
<dbReference type="PROSITE" id="PS51384">
    <property type="entry name" value="FAD_FR"/>
    <property type="match status" value="1"/>
</dbReference>
<dbReference type="CDD" id="cd06185">
    <property type="entry name" value="PDR_like"/>
    <property type="match status" value="1"/>
</dbReference>
<accession>A0A370NKB1</accession>
<evidence type="ECO:0000256" key="2">
    <source>
        <dbReference type="ARBA" id="ARBA00022714"/>
    </source>
</evidence>